<dbReference type="CDD" id="cd10170">
    <property type="entry name" value="ASKHA_NBD_HSP70"/>
    <property type="match status" value="1"/>
</dbReference>
<dbReference type="GeneID" id="89932173"/>
<evidence type="ECO:0000313" key="2">
    <source>
        <dbReference type="EMBL" id="KAK5163262.1"/>
    </source>
</evidence>
<feature type="compositionally biased region" description="Basic residues" evidence="1">
    <location>
        <begin position="37"/>
        <end position="46"/>
    </location>
</feature>
<organism evidence="2 3">
    <name type="scientific">Saxophila tyrrhenica</name>
    <dbReference type="NCBI Taxonomy" id="1690608"/>
    <lineage>
        <taxon>Eukaryota</taxon>
        <taxon>Fungi</taxon>
        <taxon>Dikarya</taxon>
        <taxon>Ascomycota</taxon>
        <taxon>Pezizomycotina</taxon>
        <taxon>Dothideomycetes</taxon>
        <taxon>Dothideomycetidae</taxon>
        <taxon>Mycosphaerellales</taxon>
        <taxon>Extremaceae</taxon>
        <taxon>Saxophila</taxon>
    </lineage>
</organism>
<accession>A0AAV9NUC8</accession>
<keyword evidence="3" id="KW-1185">Reference proteome</keyword>
<proteinExistence type="predicted"/>
<sequence>MADDWVLNSLESEAPSHQDSPQRPATPVRRRESSKLDRRRFSRRLPVKSPEPGPPSDPIQSAGNARLVLAIDYGTTFTGFGHATTYSDSANLADLSVLQDWSPTMSNLQKVPSVISFARATNGEVDWGADIGDEATTMVNTKLELEPQESLFDELELTLQVLKGTGSLSFEHMLNAGPNPAYTWKPPTKIVAEYLTKIFESARRVVDINQLAVTKTPVDIVVTVPVDWSYEAKNSVFSAIRDAGFNRDNFTTLKDMILVSEPEAASHFTARDLRGRSEKLMQVGDSFIICDAGGGGKFGSAWIDTAFKSWLRDEIGWDNYAQLDRVNAWTQRISPHTGENGPMRELMRRFREKKVVFPNPTEADIKLDLPSPLNSLTIGKRVVGGELTIRRKEMKELMNSCVNGVIELIKDQISKVNPNQGTRVKNVILVGGFGASPYLQDELRKSLALRGIAMRRPSEDKSKSRHKTVKHMYAMKRSYGVRMGSRFEWLVRKGDLVVSDETRIVHSQTFWYTLNDKVDHADFNIYWYNRDDDNPPDVWEEGFSGTYILCNATSSFTDPASNSRGEICWRCQV</sequence>
<reference evidence="2 3" key="1">
    <citation type="submission" date="2023-08" db="EMBL/GenBank/DDBJ databases">
        <title>Black Yeasts Isolated from many extreme environments.</title>
        <authorList>
            <person name="Coleine C."/>
            <person name="Stajich J.E."/>
            <person name="Selbmann L."/>
        </authorList>
    </citation>
    <scope>NUCLEOTIDE SEQUENCE [LARGE SCALE GENOMIC DNA]</scope>
    <source>
        <strain evidence="2 3">CCFEE 5935</strain>
    </source>
</reference>
<protein>
    <recommendedName>
        <fullName evidence="4">Actin-like ATPase domain-containing protein</fullName>
    </recommendedName>
</protein>
<dbReference type="PANTHER" id="PTHR14187:SF82">
    <property type="entry name" value="FAMILY CHAPERONE, PUTATIVE (AFU_ORTHOLOGUE AFUA_7G08575)-RELATED"/>
    <property type="match status" value="1"/>
</dbReference>
<dbReference type="EMBL" id="JAVRRT010000027">
    <property type="protein sequence ID" value="KAK5163262.1"/>
    <property type="molecule type" value="Genomic_DNA"/>
</dbReference>
<feature type="compositionally biased region" description="Polar residues" evidence="1">
    <location>
        <begin position="9"/>
        <end position="23"/>
    </location>
</feature>
<comment type="caution">
    <text evidence="2">The sequence shown here is derived from an EMBL/GenBank/DDBJ whole genome shotgun (WGS) entry which is preliminary data.</text>
</comment>
<name>A0AAV9NUC8_9PEZI</name>
<evidence type="ECO:0000313" key="3">
    <source>
        <dbReference type="Proteomes" id="UP001337655"/>
    </source>
</evidence>
<dbReference type="Proteomes" id="UP001337655">
    <property type="component" value="Unassembled WGS sequence"/>
</dbReference>
<feature type="region of interest" description="Disordered" evidence="1">
    <location>
        <begin position="1"/>
        <end position="61"/>
    </location>
</feature>
<dbReference type="PANTHER" id="PTHR14187">
    <property type="entry name" value="ALPHA KINASE/ELONGATION FACTOR 2 KINASE"/>
    <property type="match status" value="1"/>
</dbReference>
<dbReference type="AlphaFoldDB" id="A0AAV9NUC8"/>
<dbReference type="SUPFAM" id="SSF53067">
    <property type="entry name" value="Actin-like ATPase domain"/>
    <property type="match status" value="2"/>
</dbReference>
<gene>
    <name evidence="2" type="ORF">LTR77_010848</name>
</gene>
<evidence type="ECO:0008006" key="4">
    <source>
        <dbReference type="Google" id="ProtNLM"/>
    </source>
</evidence>
<dbReference type="Gene3D" id="3.30.420.40">
    <property type="match status" value="1"/>
</dbReference>
<evidence type="ECO:0000256" key="1">
    <source>
        <dbReference type="SAM" id="MobiDB-lite"/>
    </source>
</evidence>
<dbReference type="InterPro" id="IPR043129">
    <property type="entry name" value="ATPase_NBD"/>
</dbReference>
<dbReference type="RefSeq" id="XP_064653787.1">
    <property type="nucleotide sequence ID" value="XM_064808065.1"/>
</dbReference>